<dbReference type="GO" id="GO:0016791">
    <property type="term" value="F:phosphatase activity"/>
    <property type="evidence" value="ECO:0007669"/>
    <property type="project" value="TreeGrafter"/>
</dbReference>
<dbReference type="SUPFAM" id="SSF53254">
    <property type="entry name" value="Phosphoglycerate mutase-like"/>
    <property type="match status" value="1"/>
</dbReference>
<dbReference type="InterPro" id="IPR050275">
    <property type="entry name" value="PGM_Phosphatase"/>
</dbReference>
<dbReference type="PANTHER" id="PTHR48100">
    <property type="entry name" value="BROAD-SPECIFICITY PHOSPHATASE YOR283W-RELATED"/>
    <property type="match status" value="1"/>
</dbReference>
<gene>
    <name evidence="1" type="ORF">PENSTE_c028G03196</name>
</gene>
<dbReference type="Gene3D" id="3.40.50.1240">
    <property type="entry name" value="Phosphoglycerate mutase-like"/>
    <property type="match status" value="1"/>
</dbReference>
<organism evidence="1 2">
    <name type="scientific">Penicillium steckii</name>
    <dbReference type="NCBI Taxonomy" id="303698"/>
    <lineage>
        <taxon>Eukaryota</taxon>
        <taxon>Fungi</taxon>
        <taxon>Dikarya</taxon>
        <taxon>Ascomycota</taxon>
        <taxon>Pezizomycotina</taxon>
        <taxon>Eurotiomycetes</taxon>
        <taxon>Eurotiomycetidae</taxon>
        <taxon>Eurotiales</taxon>
        <taxon>Aspergillaceae</taxon>
        <taxon>Penicillium</taxon>
    </lineage>
</organism>
<comment type="caution">
    <text evidence="1">The sequence shown here is derived from an EMBL/GenBank/DDBJ whole genome shotgun (WGS) entry which is preliminary data.</text>
</comment>
<proteinExistence type="predicted"/>
<dbReference type="InterPro" id="IPR001345">
    <property type="entry name" value="PG/BPGM_mutase_AS"/>
</dbReference>
<dbReference type="Pfam" id="PF00300">
    <property type="entry name" value="His_Phos_1"/>
    <property type="match status" value="1"/>
</dbReference>
<dbReference type="AlphaFoldDB" id="A0A1V6SPC4"/>
<dbReference type="PROSITE" id="PS00175">
    <property type="entry name" value="PG_MUTASE"/>
    <property type="match status" value="1"/>
</dbReference>
<dbReference type="PANTHER" id="PTHR48100:SF54">
    <property type="entry name" value="PHOSPHATASE SPAC5H10.03-RELATED"/>
    <property type="match status" value="1"/>
</dbReference>
<dbReference type="InterPro" id="IPR013078">
    <property type="entry name" value="His_Pase_superF_clade-1"/>
</dbReference>
<reference evidence="2" key="1">
    <citation type="journal article" date="2017" name="Nat. Microbiol.">
        <title>Global analysis of biosynthetic gene clusters reveals vast potential of secondary metabolite production in Penicillium species.</title>
        <authorList>
            <person name="Nielsen J.C."/>
            <person name="Grijseels S."/>
            <person name="Prigent S."/>
            <person name="Ji B."/>
            <person name="Dainat J."/>
            <person name="Nielsen K.F."/>
            <person name="Frisvad J.C."/>
            <person name="Workman M."/>
            <person name="Nielsen J."/>
        </authorList>
    </citation>
    <scope>NUCLEOTIDE SEQUENCE [LARGE SCALE GENOMIC DNA]</scope>
    <source>
        <strain evidence="2">IBT 24891</strain>
    </source>
</reference>
<name>A0A1V6SPC4_9EURO</name>
<dbReference type="GO" id="GO:0005737">
    <property type="term" value="C:cytoplasm"/>
    <property type="evidence" value="ECO:0007669"/>
    <property type="project" value="TreeGrafter"/>
</dbReference>
<evidence type="ECO:0000313" key="2">
    <source>
        <dbReference type="Proteomes" id="UP000191285"/>
    </source>
</evidence>
<dbReference type="CDD" id="cd07067">
    <property type="entry name" value="HP_PGM_like"/>
    <property type="match status" value="1"/>
</dbReference>
<sequence length="209" mass="23271">MVYRLHLVRHGQATHNPNHDITIPDPPLTETGIQQSIKLNEDFPYHQNVGLVITSPLRRTLQTAIIGFSTCLDGGTARLSLEPEIQAHSSRPCDTGSTVECLQIEFPDLRWSELDQGLGDIYPAKKGIYATDVESLEKRGGRAQGLLLREFKRLEGTGREDIVVVSHGGFLGYISGHREGIPNSRWRTFLVDFDDYGRISAKPIPIGLE</sequence>
<accession>A0A1V6SPC4</accession>
<dbReference type="EMBL" id="MLKD01000028">
    <property type="protein sequence ID" value="OQE15499.1"/>
    <property type="molecule type" value="Genomic_DNA"/>
</dbReference>
<evidence type="ECO:0000313" key="1">
    <source>
        <dbReference type="EMBL" id="OQE15499.1"/>
    </source>
</evidence>
<keyword evidence="2" id="KW-1185">Reference proteome</keyword>
<dbReference type="InterPro" id="IPR029033">
    <property type="entry name" value="His_PPase_superfam"/>
</dbReference>
<dbReference type="OrthoDB" id="496981at2759"/>
<dbReference type="SMART" id="SM00855">
    <property type="entry name" value="PGAM"/>
    <property type="match status" value="1"/>
</dbReference>
<evidence type="ECO:0008006" key="3">
    <source>
        <dbReference type="Google" id="ProtNLM"/>
    </source>
</evidence>
<dbReference type="Proteomes" id="UP000191285">
    <property type="component" value="Unassembled WGS sequence"/>
</dbReference>
<protein>
    <recommendedName>
        <fullName evidence="3">Phosphoglycerate mutase-like protein</fullName>
    </recommendedName>
</protein>